<keyword evidence="2" id="KW-1185">Reference proteome</keyword>
<dbReference type="Proteomes" id="UP001223978">
    <property type="component" value="Unassembled WGS sequence"/>
</dbReference>
<evidence type="ECO:0000313" key="1">
    <source>
        <dbReference type="EMBL" id="MDI3407792.1"/>
    </source>
</evidence>
<dbReference type="RefSeq" id="WP_282545704.1">
    <property type="nucleotide sequence ID" value="NZ_JASCIQ010000037.1"/>
</dbReference>
<gene>
    <name evidence="1" type="ORF">QIS96_28755</name>
</gene>
<sequence length="146" mass="17103">MREPPRLRATTAYDRTYDDPSPELLHRLLTEAVEEYPFVVLERLDLGPGGHFMQTFYWDDATGCSVEYREGSSERQFRTLVSGPLVPDGHRAVTGLLLDWAHERPGWRERHVWEPVFTEAQLRRERIADRTLGRLFRRRPRGRGEG</sequence>
<proteinExistence type="predicted"/>
<organism evidence="1 2">
    <name type="scientific">Streptomyces cavernicola</name>
    <dbReference type="NCBI Taxonomy" id="3043613"/>
    <lineage>
        <taxon>Bacteria</taxon>
        <taxon>Bacillati</taxon>
        <taxon>Actinomycetota</taxon>
        <taxon>Actinomycetes</taxon>
        <taxon>Kitasatosporales</taxon>
        <taxon>Streptomycetaceae</taxon>
        <taxon>Streptomyces</taxon>
    </lineage>
</organism>
<name>A0ABT6SHW3_9ACTN</name>
<reference evidence="1 2" key="1">
    <citation type="submission" date="2023-05" db="EMBL/GenBank/DDBJ databases">
        <title>Draft genome sequence of Streptomyces sp. B-S-A6 isolated from a cave soil in Thailand.</title>
        <authorList>
            <person name="Chamroensaksri N."/>
            <person name="Muangham S."/>
        </authorList>
    </citation>
    <scope>NUCLEOTIDE SEQUENCE [LARGE SCALE GENOMIC DNA]</scope>
    <source>
        <strain evidence="1 2">B-S-A6</strain>
    </source>
</reference>
<protein>
    <submittedName>
        <fullName evidence="1">Uncharacterized protein</fullName>
    </submittedName>
</protein>
<accession>A0ABT6SHW3</accession>
<evidence type="ECO:0000313" key="2">
    <source>
        <dbReference type="Proteomes" id="UP001223978"/>
    </source>
</evidence>
<comment type="caution">
    <text evidence="1">The sequence shown here is derived from an EMBL/GenBank/DDBJ whole genome shotgun (WGS) entry which is preliminary data.</text>
</comment>
<dbReference type="EMBL" id="JASCIQ010000037">
    <property type="protein sequence ID" value="MDI3407792.1"/>
    <property type="molecule type" value="Genomic_DNA"/>
</dbReference>